<dbReference type="Pfam" id="PF19418">
    <property type="entry name" value="DEPDC5_CTD"/>
    <property type="match status" value="1"/>
</dbReference>
<feature type="domain" description="DEPDC5 C-terminal" evidence="2">
    <location>
        <begin position="407"/>
        <end position="712"/>
    </location>
</feature>
<evidence type="ECO:0000259" key="2">
    <source>
        <dbReference type="Pfam" id="PF19418"/>
    </source>
</evidence>
<reference evidence="3 4" key="1">
    <citation type="submission" date="2022-05" db="EMBL/GenBank/DDBJ databases">
        <authorList>
            <consortium name="Genoscope - CEA"/>
            <person name="William W."/>
        </authorList>
    </citation>
    <scope>NUCLEOTIDE SEQUENCE [LARGE SCALE GENOMIC DNA]</scope>
</reference>
<dbReference type="PANTHER" id="PTHR13179">
    <property type="entry name" value="DEP DOMAIN CONTAINING PROTEIN 5"/>
    <property type="match status" value="1"/>
</dbReference>
<comment type="caution">
    <text evidence="3">The sequence shown here is derived from an EMBL/GenBank/DDBJ whole genome shotgun (WGS) entry which is preliminary data.</text>
</comment>
<organism evidence="3 4">
    <name type="scientific">Porites lobata</name>
    <dbReference type="NCBI Taxonomy" id="104759"/>
    <lineage>
        <taxon>Eukaryota</taxon>
        <taxon>Metazoa</taxon>
        <taxon>Cnidaria</taxon>
        <taxon>Anthozoa</taxon>
        <taxon>Hexacorallia</taxon>
        <taxon>Scleractinia</taxon>
        <taxon>Fungiina</taxon>
        <taxon>Poritidae</taxon>
        <taxon>Porites</taxon>
    </lineage>
</organism>
<feature type="region of interest" description="Disordered" evidence="1">
    <location>
        <begin position="743"/>
        <end position="782"/>
    </location>
</feature>
<evidence type="ECO:0000313" key="3">
    <source>
        <dbReference type="EMBL" id="CAH3109061.1"/>
    </source>
</evidence>
<accession>A0ABN8NJ04</accession>
<protein>
    <recommendedName>
        <fullName evidence="2">DEPDC5 C-terminal domain-containing protein</fullName>
    </recommendedName>
</protein>
<sequence length="782" mass="89238">MSTYGRKGILIKSKFSHTTWGFQLVPPEKSKALSLDRHQSTAAIPAESKNIEFFLNIGRNSHKLCLTSPEVTVTKYRPRHQQASDPKNYCYRLCLPERKVFEPNEAVFIHEEMDSYNWDYLDQHICGDQEFNELMEVNSLLVLLTEGAETFTVISANINDKNNSAAVYVQSTVKVHNPLFSVGKLLRNKLMQHLKESRLRQTANVKFKLRISHNRKYADKNCPGQFLWIKQQQQLYSFFTKIQNKGQLSGKLGENLNRYDSKGGFPLSRSFHVRTHVNFTRVNKIKAMYGKSGVNVKVEPCSTSRLSSVLFILPLKRVSSEKKSVRKTKTAIVICFNRLQVCQPKMVEAGIIQHASESVKQKFLAGFIVFCFAPKSSWAEKKDDIPDTSKLPVSHRSSIDVECFELDLLREFQSEWFEVAIWPSRTGDDFPEFFAPDEVIESFPVGSPNRKRSRTRSARRSPGRLHSESDCGCGPAYKFITLDADPHHKSQRPETCIVRYHGNFCTHHAFEIELHWIATTGSIVNNMVQSWTRKAPSCGFHLVPVPVSPFPDPAGRNVDPFRLPLFISLNLPEGPADAGSLFKEFEPSTRNPRMFLFLEAILQRFGFIRDSPYGSMHVSSPMVQMTPVQCRAHDYVHTSGVAFVRISTWEDDNDPFMNDQHGSIMDQHSGRYWGFYWMPNHMLTRRWRSAATGDKGSESKLRSELEDFCADKNGVLTKFWESCAATARRLLQKGVEEEDKISFKEKDEGCEMNRVEESDSTNLGSSTDSSDKLLASQSEKEK</sequence>
<dbReference type="InterPro" id="IPR045838">
    <property type="entry name" value="DEPDC5_CTD"/>
</dbReference>
<feature type="region of interest" description="Disordered" evidence="1">
    <location>
        <begin position="445"/>
        <end position="467"/>
    </location>
</feature>
<evidence type="ECO:0000256" key="1">
    <source>
        <dbReference type="SAM" id="MobiDB-lite"/>
    </source>
</evidence>
<proteinExistence type="predicted"/>
<feature type="compositionally biased region" description="Basic and acidic residues" evidence="1">
    <location>
        <begin position="743"/>
        <end position="757"/>
    </location>
</feature>
<feature type="compositionally biased region" description="Basic residues" evidence="1">
    <location>
        <begin position="449"/>
        <end position="463"/>
    </location>
</feature>
<evidence type="ECO:0000313" key="4">
    <source>
        <dbReference type="Proteomes" id="UP001159405"/>
    </source>
</evidence>
<gene>
    <name evidence="3" type="ORF">PLOB_00017576</name>
</gene>
<dbReference type="Proteomes" id="UP001159405">
    <property type="component" value="Unassembled WGS sequence"/>
</dbReference>
<dbReference type="EMBL" id="CALNXK010000021">
    <property type="protein sequence ID" value="CAH3109061.1"/>
    <property type="molecule type" value="Genomic_DNA"/>
</dbReference>
<dbReference type="InterPro" id="IPR027244">
    <property type="entry name" value="IML1"/>
</dbReference>
<dbReference type="PANTHER" id="PTHR13179:SF8">
    <property type="entry name" value="GATOR COMPLEX PROTEIN DEPDC5"/>
    <property type="match status" value="1"/>
</dbReference>
<keyword evidence="4" id="KW-1185">Reference proteome</keyword>
<name>A0ABN8NJ04_9CNID</name>